<evidence type="ECO:0000313" key="9">
    <source>
        <dbReference type="Proteomes" id="UP001165122"/>
    </source>
</evidence>
<dbReference type="InterPro" id="IPR001611">
    <property type="entry name" value="Leu-rich_rpt"/>
</dbReference>
<organism evidence="8 9">
    <name type="scientific">Triparma laevis f. longispina</name>
    <dbReference type="NCBI Taxonomy" id="1714387"/>
    <lineage>
        <taxon>Eukaryota</taxon>
        <taxon>Sar</taxon>
        <taxon>Stramenopiles</taxon>
        <taxon>Ochrophyta</taxon>
        <taxon>Bolidophyceae</taxon>
        <taxon>Parmales</taxon>
        <taxon>Triparmaceae</taxon>
        <taxon>Triparma</taxon>
    </lineage>
</organism>
<evidence type="ECO:0000313" key="8">
    <source>
        <dbReference type="EMBL" id="GMI07821.1"/>
    </source>
</evidence>
<evidence type="ECO:0000256" key="1">
    <source>
        <dbReference type="ARBA" id="ARBA00004123"/>
    </source>
</evidence>
<dbReference type="GO" id="GO:0000398">
    <property type="term" value="P:mRNA splicing, via spliceosome"/>
    <property type="evidence" value="ECO:0007669"/>
    <property type="project" value="InterPro"/>
</dbReference>
<feature type="domain" description="SAP" evidence="7">
    <location>
        <begin position="327"/>
        <end position="362"/>
    </location>
</feature>
<evidence type="ECO:0000256" key="3">
    <source>
        <dbReference type="ARBA" id="ARBA00022737"/>
    </source>
</evidence>
<keyword evidence="9" id="KW-1185">Reference proteome</keyword>
<keyword evidence="4" id="KW-0539">Nucleus</keyword>
<dbReference type="Gene3D" id="3.80.10.10">
    <property type="entry name" value="Ribonuclease Inhibitor"/>
    <property type="match status" value="1"/>
</dbReference>
<sequence>MPRLTAPFLLSRPINYSPLSLREIDLRSSSIPNIENLMVLLDQLDSYDLTDNDVQVFENMPVLKRCKEISLANNTITKIQPDLAARLPSLTILNLSTNSLKSLASIVPLLSLNTLTHLDLTNNACCNKKYYRLLLIGSLPNLRVLDYARVTAVERAKSSAFMKSKIGEELLAKIKSGQTSDAAVEEEDDAAVVKAVSRTFTDEEKKKIKDMILNARDAKEVDTIQEAVKRGVMPVVDSVEKVEEKVEKEELLVEEKVAPLPKQSAPKKRQRSDSNASAASTSSKTSARGKRSRANSTASTQSTSSKSSKKASPKKKAKTSEEGKTDYSKLTVAKLKEVFKERGVDVPKGKKADLVKALEEIDM</sequence>
<feature type="compositionally biased region" description="Basic and acidic residues" evidence="6">
    <location>
        <begin position="318"/>
        <end position="327"/>
    </location>
</feature>
<dbReference type="Proteomes" id="UP001165122">
    <property type="component" value="Unassembled WGS sequence"/>
</dbReference>
<proteinExistence type="inferred from homology"/>
<dbReference type="OrthoDB" id="433501at2759"/>
<dbReference type="PROSITE" id="PS51450">
    <property type="entry name" value="LRR"/>
    <property type="match status" value="1"/>
</dbReference>
<reference evidence="9" key="1">
    <citation type="journal article" date="2023" name="Commun. Biol.">
        <title>Genome analysis of Parmales, the sister group of diatoms, reveals the evolutionary specialization of diatoms from phago-mixotrophs to photoautotrophs.</title>
        <authorList>
            <person name="Ban H."/>
            <person name="Sato S."/>
            <person name="Yoshikawa S."/>
            <person name="Yamada K."/>
            <person name="Nakamura Y."/>
            <person name="Ichinomiya M."/>
            <person name="Sato N."/>
            <person name="Blanc-Mathieu R."/>
            <person name="Endo H."/>
            <person name="Kuwata A."/>
            <person name="Ogata H."/>
        </authorList>
    </citation>
    <scope>NUCLEOTIDE SEQUENCE [LARGE SCALE GENOMIC DNA]</scope>
    <source>
        <strain evidence="9">NIES 3700</strain>
    </source>
</reference>
<dbReference type="Gene3D" id="1.10.720.30">
    <property type="entry name" value="SAP domain"/>
    <property type="match status" value="1"/>
</dbReference>
<gene>
    <name evidence="8" type="ORF">TrLO_g11572</name>
</gene>
<feature type="compositionally biased region" description="Basic residues" evidence="6">
    <location>
        <begin position="307"/>
        <end position="317"/>
    </location>
</feature>
<dbReference type="GO" id="GO:0030620">
    <property type="term" value="F:U2 snRNA binding"/>
    <property type="evidence" value="ECO:0007669"/>
    <property type="project" value="InterPro"/>
</dbReference>
<dbReference type="PANTHER" id="PTHR10552">
    <property type="entry name" value="U2 SMALL NUCLEAR RIBONUCLEOPROTEIN A"/>
    <property type="match status" value="1"/>
</dbReference>
<evidence type="ECO:0000256" key="5">
    <source>
        <dbReference type="ARBA" id="ARBA00024196"/>
    </source>
</evidence>
<dbReference type="InterPro" id="IPR032675">
    <property type="entry name" value="LRR_dom_sf"/>
</dbReference>
<keyword evidence="3" id="KW-0677">Repeat</keyword>
<feature type="region of interest" description="Disordered" evidence="6">
    <location>
        <begin position="257"/>
        <end position="327"/>
    </location>
</feature>
<feature type="compositionally biased region" description="Low complexity" evidence="6">
    <location>
        <begin position="273"/>
        <end position="286"/>
    </location>
</feature>
<name>A0A9W7CKC4_9STRA</name>
<dbReference type="SMART" id="SM00513">
    <property type="entry name" value="SAP"/>
    <property type="match status" value="1"/>
</dbReference>
<dbReference type="Pfam" id="PF14580">
    <property type="entry name" value="LRR_9"/>
    <property type="match status" value="1"/>
</dbReference>
<protein>
    <recommendedName>
        <fullName evidence="7">SAP domain-containing protein</fullName>
    </recommendedName>
</protein>
<evidence type="ECO:0000259" key="7">
    <source>
        <dbReference type="SMART" id="SM00513"/>
    </source>
</evidence>
<evidence type="ECO:0000256" key="6">
    <source>
        <dbReference type="SAM" id="MobiDB-lite"/>
    </source>
</evidence>
<dbReference type="GO" id="GO:0005686">
    <property type="term" value="C:U2 snRNP"/>
    <property type="evidence" value="ECO:0007669"/>
    <property type="project" value="TreeGrafter"/>
</dbReference>
<comment type="similarity">
    <text evidence="5">Belongs to the U2 small nuclear ribonucleoprotein A family.</text>
</comment>
<dbReference type="InterPro" id="IPR003034">
    <property type="entry name" value="SAP_dom"/>
</dbReference>
<comment type="subcellular location">
    <subcellularLocation>
        <location evidence="1">Nucleus</location>
    </subcellularLocation>
</comment>
<dbReference type="AlphaFoldDB" id="A0A9W7CKC4"/>
<dbReference type="EMBL" id="BRXW01000115">
    <property type="protein sequence ID" value="GMI07821.1"/>
    <property type="molecule type" value="Genomic_DNA"/>
</dbReference>
<dbReference type="InterPro" id="IPR036361">
    <property type="entry name" value="SAP_dom_sf"/>
</dbReference>
<evidence type="ECO:0000256" key="2">
    <source>
        <dbReference type="ARBA" id="ARBA00022614"/>
    </source>
</evidence>
<dbReference type="InterPro" id="IPR044640">
    <property type="entry name" value="RU2A"/>
</dbReference>
<feature type="compositionally biased region" description="Low complexity" evidence="6">
    <location>
        <begin position="294"/>
        <end position="306"/>
    </location>
</feature>
<dbReference type="PANTHER" id="PTHR10552:SF6">
    <property type="entry name" value="U2 SMALL NUCLEAR RIBONUCLEOPROTEIN A"/>
    <property type="match status" value="1"/>
</dbReference>
<accession>A0A9W7CKC4</accession>
<comment type="caution">
    <text evidence="8">The sequence shown here is derived from an EMBL/GenBank/DDBJ whole genome shotgun (WGS) entry which is preliminary data.</text>
</comment>
<evidence type="ECO:0000256" key="4">
    <source>
        <dbReference type="ARBA" id="ARBA00023242"/>
    </source>
</evidence>
<dbReference type="SUPFAM" id="SSF52058">
    <property type="entry name" value="L domain-like"/>
    <property type="match status" value="1"/>
</dbReference>
<dbReference type="Pfam" id="PF02037">
    <property type="entry name" value="SAP"/>
    <property type="match status" value="1"/>
</dbReference>
<keyword evidence="2" id="KW-0433">Leucine-rich repeat</keyword>